<protein>
    <recommendedName>
        <fullName evidence="2">phosphoribosylglycinamide formyltransferase 1</fullName>
        <ecNumber evidence="2">2.1.2.2</ecNumber>
    </recommendedName>
</protein>
<proteinExistence type="predicted"/>
<organism evidence="6 7">
    <name type="scientific">Hericium alpestre</name>
    <dbReference type="NCBI Taxonomy" id="135208"/>
    <lineage>
        <taxon>Eukaryota</taxon>
        <taxon>Fungi</taxon>
        <taxon>Dikarya</taxon>
        <taxon>Basidiomycota</taxon>
        <taxon>Agaricomycotina</taxon>
        <taxon>Agaricomycetes</taxon>
        <taxon>Russulales</taxon>
        <taxon>Hericiaceae</taxon>
        <taxon>Hericium</taxon>
    </lineage>
</organism>
<comment type="pathway">
    <text evidence="1">Purine metabolism; IMP biosynthesis via de novo pathway; N(2)-formyl-N(1)-(5-phospho-D-ribosyl)glycinamide from N(1)-(5-phospho-D-ribosyl)glycinamide (10-formyl THF route): step 1/1.</text>
</comment>
<dbReference type="GO" id="GO:0006189">
    <property type="term" value="P:'de novo' IMP biosynthetic process"/>
    <property type="evidence" value="ECO:0007669"/>
    <property type="project" value="TreeGrafter"/>
</dbReference>
<evidence type="ECO:0000313" key="6">
    <source>
        <dbReference type="EMBL" id="TFY74025.1"/>
    </source>
</evidence>
<evidence type="ECO:0000256" key="2">
    <source>
        <dbReference type="ARBA" id="ARBA00012254"/>
    </source>
</evidence>
<feature type="domain" description="Formyl transferase N-terminal" evidence="5">
    <location>
        <begin position="93"/>
        <end position="288"/>
    </location>
</feature>
<dbReference type="GO" id="GO:0004644">
    <property type="term" value="F:phosphoribosylglycinamide formyltransferase activity"/>
    <property type="evidence" value="ECO:0007669"/>
    <property type="project" value="UniProtKB-EC"/>
</dbReference>
<dbReference type="InterPro" id="IPR036477">
    <property type="entry name" value="Formyl_transf_N_sf"/>
</dbReference>
<sequence>MCNCTLRLLRGKILGNRQYNEIEIRHRDAARAFPSFWPADHVFLRRLVHPVHAERTVTMAEEKPSRKIVVLISGSGTIPPELQSAVTCSPTLGTNLQALIDALNTDALPNAHISLVLSNRKAAYGLTRAASAQPPIPTAYLALQPFLKANPGKTRADYDAEVARIVIREKPDLVMLAGWMHVLGEGFLEVVSGARPLDGEPAVQKPIKVINLHPALPGAFDGAHAIERVYEAFQKGEIDKAGIMVHRVVREVDCGEPLIVREVEIRKGEPIEVFEERLHRAEWEAIVEGARKALDEVRPS</sequence>
<accession>A0A4Y9ZH08</accession>
<dbReference type="EMBL" id="SFCI01002354">
    <property type="protein sequence ID" value="TFY74025.1"/>
    <property type="molecule type" value="Genomic_DNA"/>
</dbReference>
<dbReference type="Proteomes" id="UP000298061">
    <property type="component" value="Unassembled WGS sequence"/>
</dbReference>
<evidence type="ECO:0000256" key="4">
    <source>
        <dbReference type="ARBA" id="ARBA00022755"/>
    </source>
</evidence>
<dbReference type="GO" id="GO:0005737">
    <property type="term" value="C:cytoplasm"/>
    <property type="evidence" value="ECO:0007669"/>
    <property type="project" value="TreeGrafter"/>
</dbReference>
<reference evidence="6 7" key="1">
    <citation type="submission" date="2019-02" db="EMBL/GenBank/DDBJ databases">
        <title>Genome sequencing of the rare red list fungi Hericium alpestre (H. flagellum).</title>
        <authorList>
            <person name="Buettner E."/>
            <person name="Kellner H."/>
        </authorList>
    </citation>
    <scope>NUCLEOTIDE SEQUENCE [LARGE SCALE GENOMIC DNA]</scope>
    <source>
        <strain evidence="6 7">DSM 108284</strain>
    </source>
</reference>
<comment type="caution">
    <text evidence="6">The sequence shown here is derived from an EMBL/GenBank/DDBJ whole genome shotgun (WGS) entry which is preliminary data.</text>
</comment>
<dbReference type="PANTHER" id="PTHR43369">
    <property type="entry name" value="PHOSPHORIBOSYLGLYCINAMIDE FORMYLTRANSFERASE"/>
    <property type="match status" value="1"/>
</dbReference>
<evidence type="ECO:0000256" key="3">
    <source>
        <dbReference type="ARBA" id="ARBA00022679"/>
    </source>
</evidence>
<dbReference type="OrthoDB" id="5575075at2759"/>
<evidence type="ECO:0000259" key="5">
    <source>
        <dbReference type="Pfam" id="PF00551"/>
    </source>
</evidence>
<keyword evidence="7" id="KW-1185">Reference proteome</keyword>
<gene>
    <name evidence="6" type="ORF">EWM64_g9985</name>
</gene>
<dbReference type="STRING" id="135208.A0A4Y9ZH08"/>
<evidence type="ECO:0000256" key="1">
    <source>
        <dbReference type="ARBA" id="ARBA00005054"/>
    </source>
</evidence>
<dbReference type="Gene3D" id="3.40.50.170">
    <property type="entry name" value="Formyl transferase, N-terminal domain"/>
    <property type="match status" value="1"/>
</dbReference>
<evidence type="ECO:0000313" key="7">
    <source>
        <dbReference type="Proteomes" id="UP000298061"/>
    </source>
</evidence>
<dbReference type="PANTHER" id="PTHR43369:SF2">
    <property type="entry name" value="PHOSPHORIBOSYLGLYCINAMIDE FORMYLTRANSFERASE"/>
    <property type="match status" value="1"/>
</dbReference>
<dbReference type="InterPro" id="IPR002376">
    <property type="entry name" value="Formyl_transf_N"/>
</dbReference>
<dbReference type="EC" id="2.1.2.2" evidence="2"/>
<dbReference type="SUPFAM" id="SSF53328">
    <property type="entry name" value="Formyltransferase"/>
    <property type="match status" value="1"/>
</dbReference>
<keyword evidence="4" id="KW-0658">Purine biosynthesis</keyword>
<keyword evidence="3" id="KW-0808">Transferase</keyword>
<dbReference type="AlphaFoldDB" id="A0A4Y9ZH08"/>
<name>A0A4Y9ZH08_9AGAM</name>
<dbReference type="Pfam" id="PF00551">
    <property type="entry name" value="Formyl_trans_N"/>
    <property type="match status" value="1"/>
</dbReference>